<keyword evidence="5" id="KW-1185">Reference proteome</keyword>
<feature type="domain" description="C2H2-type" evidence="3">
    <location>
        <begin position="31"/>
        <end position="61"/>
    </location>
</feature>
<proteinExistence type="predicted"/>
<sequence>MATYPIIRNHHYRQDQQQQETAIEHEEALLNYCATCNKSFTRKRDLHRHLRSARAHVNNGNIENGGYPCRMCAKVFTRRDIRQKHEGNRSCMKQYSRFLRDARSWIRSSLPFSLSASPYETIPEAAVAGLSAAENDSYYNSDNQSVITESTQDDCSVDTPSSLSTTTSFSTFS</sequence>
<dbReference type="AlphaFoldDB" id="A0A8H7VH57"/>
<dbReference type="OrthoDB" id="2278636at2759"/>
<feature type="region of interest" description="Disordered" evidence="2">
    <location>
        <begin position="149"/>
        <end position="173"/>
    </location>
</feature>
<dbReference type="PROSITE" id="PS50157">
    <property type="entry name" value="ZINC_FINGER_C2H2_2"/>
    <property type="match status" value="1"/>
</dbReference>
<reference evidence="4 5" key="1">
    <citation type="submission" date="2020-12" db="EMBL/GenBank/DDBJ databases">
        <title>Metabolic potential, ecology and presence of endohyphal bacteria is reflected in genomic diversity of Mucoromycotina.</title>
        <authorList>
            <person name="Muszewska A."/>
            <person name="Okrasinska A."/>
            <person name="Steczkiewicz K."/>
            <person name="Drgas O."/>
            <person name="Orlowska M."/>
            <person name="Perlinska-Lenart U."/>
            <person name="Aleksandrzak-Piekarczyk T."/>
            <person name="Szatraj K."/>
            <person name="Zielenkiewicz U."/>
            <person name="Pilsyk S."/>
            <person name="Malc E."/>
            <person name="Mieczkowski P."/>
            <person name="Kruszewska J.S."/>
            <person name="Biernat P."/>
            <person name="Pawlowska J."/>
        </authorList>
    </citation>
    <scope>NUCLEOTIDE SEQUENCE [LARGE SCALE GENOMIC DNA]</scope>
    <source>
        <strain evidence="4 5">CBS 142.35</strain>
    </source>
</reference>
<evidence type="ECO:0000259" key="3">
    <source>
        <dbReference type="PROSITE" id="PS50157"/>
    </source>
</evidence>
<comment type="caution">
    <text evidence="4">The sequence shown here is derived from an EMBL/GenBank/DDBJ whole genome shotgun (WGS) entry which is preliminary data.</text>
</comment>
<evidence type="ECO:0000256" key="1">
    <source>
        <dbReference type="PROSITE-ProRule" id="PRU00042"/>
    </source>
</evidence>
<dbReference type="InterPro" id="IPR036236">
    <property type="entry name" value="Znf_C2H2_sf"/>
</dbReference>
<dbReference type="Pfam" id="PF00096">
    <property type="entry name" value="zf-C2H2"/>
    <property type="match status" value="1"/>
</dbReference>
<evidence type="ECO:0000313" key="5">
    <source>
        <dbReference type="Proteomes" id="UP000646827"/>
    </source>
</evidence>
<evidence type="ECO:0000256" key="2">
    <source>
        <dbReference type="SAM" id="MobiDB-lite"/>
    </source>
</evidence>
<organism evidence="4 5">
    <name type="scientific">Circinella minor</name>
    <dbReference type="NCBI Taxonomy" id="1195481"/>
    <lineage>
        <taxon>Eukaryota</taxon>
        <taxon>Fungi</taxon>
        <taxon>Fungi incertae sedis</taxon>
        <taxon>Mucoromycota</taxon>
        <taxon>Mucoromycotina</taxon>
        <taxon>Mucoromycetes</taxon>
        <taxon>Mucorales</taxon>
        <taxon>Lichtheimiaceae</taxon>
        <taxon>Circinella</taxon>
    </lineage>
</organism>
<dbReference type="Proteomes" id="UP000646827">
    <property type="component" value="Unassembled WGS sequence"/>
</dbReference>
<feature type="compositionally biased region" description="Low complexity" evidence="2">
    <location>
        <begin position="159"/>
        <end position="173"/>
    </location>
</feature>
<dbReference type="SUPFAM" id="SSF57667">
    <property type="entry name" value="beta-beta-alpha zinc fingers"/>
    <property type="match status" value="1"/>
</dbReference>
<keyword evidence="1" id="KW-0479">Metal-binding</keyword>
<dbReference type="InterPro" id="IPR013087">
    <property type="entry name" value="Znf_C2H2_type"/>
</dbReference>
<keyword evidence="1" id="KW-0862">Zinc</keyword>
<keyword evidence="1" id="KW-0863">Zinc-finger</keyword>
<accession>A0A8H7VH57</accession>
<protein>
    <recommendedName>
        <fullName evidence="3">C2H2-type domain-containing protein</fullName>
    </recommendedName>
</protein>
<dbReference type="Gene3D" id="3.30.160.60">
    <property type="entry name" value="Classic Zinc Finger"/>
    <property type="match status" value="1"/>
</dbReference>
<gene>
    <name evidence="4" type="ORF">INT45_004025</name>
</gene>
<evidence type="ECO:0000313" key="4">
    <source>
        <dbReference type="EMBL" id="KAG2220340.1"/>
    </source>
</evidence>
<dbReference type="GO" id="GO:0008270">
    <property type="term" value="F:zinc ion binding"/>
    <property type="evidence" value="ECO:0007669"/>
    <property type="project" value="UniProtKB-KW"/>
</dbReference>
<dbReference type="EMBL" id="JAEPRB010000144">
    <property type="protein sequence ID" value="KAG2220340.1"/>
    <property type="molecule type" value="Genomic_DNA"/>
</dbReference>
<name>A0A8H7VH57_9FUNG</name>